<dbReference type="Proteomes" id="UP000000328">
    <property type="component" value="Chromosome"/>
</dbReference>
<dbReference type="RefSeq" id="WP_013230740.1">
    <property type="nucleotide sequence ID" value="NC_014318.1"/>
</dbReference>
<organism evidence="2 3">
    <name type="scientific">Amycolatopsis mediterranei (strain U-32)</name>
    <dbReference type="NCBI Taxonomy" id="749927"/>
    <lineage>
        <taxon>Bacteria</taxon>
        <taxon>Bacillati</taxon>
        <taxon>Actinomycetota</taxon>
        <taxon>Actinomycetes</taxon>
        <taxon>Pseudonocardiales</taxon>
        <taxon>Pseudonocardiaceae</taxon>
        <taxon>Amycolatopsis</taxon>
    </lineage>
</organism>
<dbReference type="InterPro" id="IPR016181">
    <property type="entry name" value="Acyl_CoA_acyltransferase"/>
</dbReference>
<dbReference type="AlphaFoldDB" id="A0A0H3DJ51"/>
<name>A0A0H3DJ51_AMYMU</name>
<accession>A0A0H3DJ51</accession>
<dbReference type="SUPFAM" id="SSF55729">
    <property type="entry name" value="Acyl-CoA N-acyltransferases (Nat)"/>
    <property type="match status" value="1"/>
</dbReference>
<gene>
    <name evidence="2" type="ordered locus">AMED_9032</name>
</gene>
<evidence type="ECO:0000313" key="2">
    <source>
        <dbReference type="EMBL" id="ADJ50721.1"/>
    </source>
</evidence>
<dbReference type="Gene3D" id="3.40.630.30">
    <property type="match status" value="1"/>
</dbReference>
<dbReference type="PROSITE" id="PS51186">
    <property type="entry name" value="GNAT"/>
    <property type="match status" value="1"/>
</dbReference>
<protein>
    <recommendedName>
        <fullName evidence="1">N-acetyltransferase domain-containing protein</fullName>
    </recommendedName>
</protein>
<dbReference type="GO" id="GO:0016747">
    <property type="term" value="F:acyltransferase activity, transferring groups other than amino-acyl groups"/>
    <property type="evidence" value="ECO:0007669"/>
    <property type="project" value="InterPro"/>
</dbReference>
<proteinExistence type="predicted"/>
<dbReference type="PATRIC" id="fig|749927.5.peg.9373"/>
<dbReference type="EMBL" id="CP002000">
    <property type="protein sequence ID" value="ADJ50721.1"/>
    <property type="molecule type" value="Genomic_DNA"/>
</dbReference>
<dbReference type="Pfam" id="PF00583">
    <property type="entry name" value="Acetyltransf_1"/>
    <property type="match status" value="1"/>
</dbReference>
<dbReference type="OrthoDB" id="3814600at2"/>
<dbReference type="GeneID" id="92876630"/>
<sequence length="250" mass="26770">MSAIQAYVRTTAPRGRETEQVGPFLATYSPGTPHPMLNYAIPDDGAQPTAAEIDALTAAYRRRDLLPRLEYFTDVAPDLEKLLVEAGYELERRVPLMTCAPAARVDKPVPAGIRLRVPESAEDFRRMRSAQNTAFGEPAEIGDEEVEHLKAGRQAGVRHLLAEDLATKTVVGGGLALEIVEGTTEIAGIAVVDPYRGRGIAAALTAHLTREVHEAGAHTAFLTPGDLGIGNVYARVGCRPAGECVHLSLS</sequence>
<dbReference type="HOGENOM" id="CLU_093867_0_0_11"/>
<evidence type="ECO:0000313" key="3">
    <source>
        <dbReference type="Proteomes" id="UP000000328"/>
    </source>
</evidence>
<dbReference type="CDD" id="cd04301">
    <property type="entry name" value="NAT_SF"/>
    <property type="match status" value="1"/>
</dbReference>
<reference evidence="2 3" key="1">
    <citation type="journal article" date="2010" name="Cell Res.">
        <title>Complete genome sequence of the rifamycin SV-producing Amycolatopsis mediterranei U32 revealed its genetic characteristics in phylogeny and metabolism.</title>
        <authorList>
            <person name="Zhao W."/>
            <person name="Zhong Y."/>
            <person name="Yuan H."/>
            <person name="Wang J."/>
            <person name="Zheng H."/>
            <person name="Wang Y."/>
            <person name="Cen X."/>
            <person name="Xu F."/>
            <person name="Bai J."/>
            <person name="Han X."/>
            <person name="Lu G."/>
            <person name="Zhu Y."/>
            <person name="Shao Z."/>
            <person name="Yan H."/>
            <person name="Li C."/>
            <person name="Peng N."/>
            <person name="Zhang Z."/>
            <person name="Zhang Y."/>
            <person name="Lin W."/>
            <person name="Fan Y."/>
            <person name="Qin Z."/>
            <person name="Hu Y."/>
            <person name="Zhu B."/>
            <person name="Wang S."/>
            <person name="Ding X."/>
            <person name="Zhao G.P."/>
        </authorList>
    </citation>
    <scope>NUCLEOTIDE SEQUENCE [LARGE SCALE GENOMIC DNA]</scope>
    <source>
        <strain evidence="3">U-32</strain>
    </source>
</reference>
<feature type="domain" description="N-acetyltransferase" evidence="1">
    <location>
        <begin position="113"/>
        <end position="250"/>
    </location>
</feature>
<evidence type="ECO:0000259" key="1">
    <source>
        <dbReference type="PROSITE" id="PS51186"/>
    </source>
</evidence>
<dbReference type="eggNOG" id="COG4552">
    <property type="taxonomic scope" value="Bacteria"/>
</dbReference>
<dbReference type="InterPro" id="IPR000182">
    <property type="entry name" value="GNAT_dom"/>
</dbReference>
<dbReference type="KEGG" id="amd:AMED_9032"/>